<evidence type="ECO:0000313" key="1">
    <source>
        <dbReference type="EMBL" id="KAI4388267.1"/>
    </source>
</evidence>
<sequence length="337" mass="37316">MAAGCFSFFSRRPRASPPSLSPELDQEVSSSIQSTTCRIYNYKELCLATDDFSPRMSSEKGGTLRDGTPVALKNTSSWSSCTVVALDGGHRILVYEYLHNNSLAQTLLGEGGNSGGLQFSWLTRRGICIGDLRPRISDFGLAKLFPPDITHVSTQVAGTAGYLAPEYAIRGHLNRKADVYSFGVLVMEIVQRPAQRELEATSREQILLEKAWRLHEKDELVHLVDSSLCESLDVDEAYRYLRIGLLCTQDKPKLRPTMSKVVKMLEGEIDVNQENITRPGILTEFKGIRIKLDLGQTDTPDSSDVLSSGTRLNESSSSADIDTSYATMTFNSIYDRS</sequence>
<accession>A0ACB9SJ97</accession>
<dbReference type="EMBL" id="CM042880">
    <property type="protein sequence ID" value="KAI4388267.1"/>
    <property type="molecule type" value="Genomic_DNA"/>
</dbReference>
<proteinExistence type="predicted"/>
<comment type="caution">
    <text evidence="1">The sequence shown here is derived from an EMBL/GenBank/DDBJ whole genome shotgun (WGS) entry which is preliminary data.</text>
</comment>
<organism evidence="1 2">
    <name type="scientific">Melastoma candidum</name>
    <dbReference type="NCBI Taxonomy" id="119954"/>
    <lineage>
        <taxon>Eukaryota</taxon>
        <taxon>Viridiplantae</taxon>
        <taxon>Streptophyta</taxon>
        <taxon>Embryophyta</taxon>
        <taxon>Tracheophyta</taxon>
        <taxon>Spermatophyta</taxon>
        <taxon>Magnoliopsida</taxon>
        <taxon>eudicotyledons</taxon>
        <taxon>Gunneridae</taxon>
        <taxon>Pentapetalae</taxon>
        <taxon>rosids</taxon>
        <taxon>malvids</taxon>
        <taxon>Myrtales</taxon>
        <taxon>Melastomataceae</taxon>
        <taxon>Melastomatoideae</taxon>
        <taxon>Melastomateae</taxon>
        <taxon>Melastoma</taxon>
    </lineage>
</organism>
<protein>
    <submittedName>
        <fullName evidence="1">Uncharacterized protein</fullName>
    </submittedName>
</protein>
<dbReference type="Proteomes" id="UP001057402">
    <property type="component" value="Chromosome 1"/>
</dbReference>
<evidence type="ECO:0000313" key="2">
    <source>
        <dbReference type="Proteomes" id="UP001057402"/>
    </source>
</evidence>
<reference evidence="2" key="1">
    <citation type="journal article" date="2023" name="Front. Plant Sci.">
        <title>Chromosomal-level genome assembly of Melastoma candidum provides insights into trichome evolution.</title>
        <authorList>
            <person name="Zhong Y."/>
            <person name="Wu W."/>
            <person name="Sun C."/>
            <person name="Zou P."/>
            <person name="Liu Y."/>
            <person name="Dai S."/>
            <person name="Zhou R."/>
        </authorList>
    </citation>
    <scope>NUCLEOTIDE SEQUENCE [LARGE SCALE GENOMIC DNA]</scope>
</reference>
<name>A0ACB9SJ97_9MYRT</name>
<gene>
    <name evidence="1" type="ORF">MLD38_000609</name>
</gene>
<keyword evidence="2" id="KW-1185">Reference proteome</keyword>